<proteinExistence type="predicted"/>
<name>F0WQB2_9STRA</name>
<gene>
    <name evidence="1" type="primary">AlNc14C197G8593</name>
    <name evidence="1" type="ORF">ALNC14_096640</name>
</gene>
<dbReference type="EMBL" id="FR824242">
    <property type="protein sequence ID" value="CCA23520.1"/>
    <property type="molecule type" value="Genomic_DNA"/>
</dbReference>
<reference evidence="1" key="1">
    <citation type="journal article" date="2011" name="PLoS Biol.">
        <title>Gene gain and loss during evolution of obligate parasitism in the white rust pathogen of Arabidopsis thaliana.</title>
        <authorList>
            <person name="Kemen E."/>
            <person name="Gardiner A."/>
            <person name="Schultz-Larsen T."/>
            <person name="Kemen A.C."/>
            <person name="Balmuth A.L."/>
            <person name="Robert-Seilaniantz A."/>
            <person name="Bailey K."/>
            <person name="Holub E."/>
            <person name="Studholme D.J."/>
            <person name="Maclean D."/>
            <person name="Jones J.D."/>
        </authorList>
    </citation>
    <scope>NUCLEOTIDE SEQUENCE</scope>
</reference>
<dbReference type="AlphaFoldDB" id="F0WQB2"/>
<sequence length="166" mass="19341">MVATSVSYFSECLGKGQLKATSDSIKCRYKTGKCHNDRAQKRNGQPHQLCRYHRDKANQIQRKFDRQKREMARNRKLEDKNIHYRKSSHPYTIPPSTVFVKQEVEICSDTESSRFSTDSDSSVLEQVWQDIPQSDGVFGEERLLQNAMQSHLSYDELFFLQLAVMD</sequence>
<protein>
    <submittedName>
        <fullName evidence="1">Uncharacterized protein AlNc14C197G8593</fullName>
    </submittedName>
</protein>
<dbReference type="HOGENOM" id="CLU_088101_0_0_1"/>
<organism evidence="1">
    <name type="scientific">Albugo laibachii Nc14</name>
    <dbReference type="NCBI Taxonomy" id="890382"/>
    <lineage>
        <taxon>Eukaryota</taxon>
        <taxon>Sar</taxon>
        <taxon>Stramenopiles</taxon>
        <taxon>Oomycota</taxon>
        <taxon>Peronosporomycetes</taxon>
        <taxon>Albuginales</taxon>
        <taxon>Albuginaceae</taxon>
        <taxon>Albugo</taxon>
    </lineage>
</organism>
<accession>F0WQB2</accession>
<reference evidence="1" key="2">
    <citation type="submission" date="2011-02" db="EMBL/GenBank/DDBJ databases">
        <authorList>
            <person name="MacLean D."/>
        </authorList>
    </citation>
    <scope>NUCLEOTIDE SEQUENCE</scope>
</reference>
<evidence type="ECO:0000313" key="1">
    <source>
        <dbReference type="EMBL" id="CCA23520.1"/>
    </source>
</evidence>